<proteinExistence type="predicted"/>
<dbReference type="Proteomes" id="UP001430360">
    <property type="component" value="Unassembled WGS sequence"/>
</dbReference>
<evidence type="ECO:0000313" key="2">
    <source>
        <dbReference type="Proteomes" id="UP001430360"/>
    </source>
</evidence>
<dbReference type="EMBL" id="JAJQKU010000001">
    <property type="protein sequence ID" value="MCD9096215.1"/>
    <property type="molecule type" value="Genomic_DNA"/>
</dbReference>
<comment type="caution">
    <text evidence="1">The sequence shown here is derived from an EMBL/GenBank/DDBJ whole genome shotgun (WGS) entry which is preliminary data.</text>
</comment>
<keyword evidence="2" id="KW-1185">Reference proteome</keyword>
<evidence type="ECO:0000313" key="1">
    <source>
        <dbReference type="EMBL" id="MCD9096215.1"/>
    </source>
</evidence>
<organism evidence="1 2">
    <name type="scientific">Luteimonas fraxinea</name>
    <dbReference type="NCBI Taxonomy" id="2901869"/>
    <lineage>
        <taxon>Bacteria</taxon>
        <taxon>Pseudomonadati</taxon>
        <taxon>Pseudomonadota</taxon>
        <taxon>Gammaproteobacteria</taxon>
        <taxon>Lysobacterales</taxon>
        <taxon>Lysobacteraceae</taxon>
        <taxon>Luteimonas</taxon>
    </lineage>
</organism>
<protein>
    <submittedName>
        <fullName evidence="1">Uncharacterized protein</fullName>
    </submittedName>
</protein>
<reference evidence="1" key="1">
    <citation type="submission" date="2021-12" db="EMBL/GenBank/DDBJ databases">
        <authorList>
            <person name="Ulrich A."/>
        </authorList>
    </citation>
    <scope>NUCLEOTIDE SEQUENCE</scope>
    <source>
        <strain evidence="1">A1P009</strain>
    </source>
</reference>
<gene>
    <name evidence="1" type="ORF">LTT95_04600</name>
</gene>
<dbReference type="RefSeq" id="WP_232134686.1">
    <property type="nucleotide sequence ID" value="NZ_CP089507.1"/>
</dbReference>
<reference evidence="1" key="2">
    <citation type="journal article" date="2022" name="Syst. Appl. Microbiol.">
        <title>Physiological and genomic characterisation of Luteimonas fraxinea sp. nov., a bacterial species associated with trees tolerant to ash dieback.</title>
        <authorList>
            <person name="Ulrich K."/>
            <person name="Becker R."/>
            <person name="Behrendt U."/>
            <person name="Kube M."/>
            <person name="Schneck V."/>
            <person name="Ulrich A."/>
        </authorList>
    </citation>
    <scope>NUCLEOTIDE SEQUENCE</scope>
    <source>
        <strain evidence="1">A1P009</strain>
    </source>
</reference>
<name>A0ABS8UBH2_9GAMM</name>
<accession>A0ABS8UBH2</accession>
<sequence>MTIDNDQRRILRDIDATTPISESETDWAVNAGYAVLAEDGDIDLTKEGRALLDPA</sequence>